<dbReference type="PANTHER" id="PTHR43400">
    <property type="entry name" value="FUMARATE REDUCTASE"/>
    <property type="match status" value="1"/>
</dbReference>
<evidence type="ECO:0000256" key="1">
    <source>
        <dbReference type="ARBA" id="ARBA00001974"/>
    </source>
</evidence>
<evidence type="ECO:0000313" key="8">
    <source>
        <dbReference type="EMBL" id="RFC84075.1"/>
    </source>
</evidence>
<reference evidence="7" key="4">
    <citation type="submission" date="2024-09" db="EMBL/GenBank/DDBJ databases">
        <authorList>
            <person name="Sun Q."/>
            <person name="Mori K."/>
        </authorList>
    </citation>
    <scope>NUCLEOTIDE SEQUENCE</scope>
    <source>
        <strain evidence="7">KCTC 62575</strain>
    </source>
</reference>
<evidence type="ECO:0000256" key="3">
    <source>
        <dbReference type="ARBA" id="ARBA00022827"/>
    </source>
</evidence>
<dbReference type="PRINTS" id="PR00469">
    <property type="entry name" value="PNDRDTASEII"/>
</dbReference>
<sequence length="591" mass="64063">MEKQVDLLIIGAGAAGMSAALFAKLNGLDVLLCEKADQVGGTTATSGGTIWAPGSHLSVAAGVPDDIEQARVFLKSVVGERGGEHLRDAFLESSPKMIKDLDEKTTVKLNACLAHPDYVKNQPGEAFGGRALAPAEFDARVLGTDFKYVRPPRPEFMGLGGMMVNRSELNALLNPFSSGTNFMTTMKVVLPYFMSRLRYARGTRLVMGNALVGSLFYNLKQNNVPVWLDAPLQELIYENGKVVGAKINKNNQQIVVKARQGVVLATGGVGWNAQLRKKLFPQGLIADSLSPTSNTGDGLSFAQNIGAKIDPSVDSSVLYFPCSIHTHKNGYKAVWPHIILDRAKPGVIAVNADGRRFVNESDSYHDFCMAQIRSNKSKEKVVSYLICDETAIQKYGLGFVLPGAKKLDYFLREKYLFSANTLEDLATKVGIQAATLKQTVTRFNHLVEQGEDTDFGKGSGVMNRFNGDPDVKPNPCLGKLQKAPFYALPVVPMDCASSGGLTGDEFGRVLNQNNQVIQGLFACGNDLSSIFKGTYPGPGTTLGPGMVFAWRIAQFAAGKLKDDSNNHTNENLCEKSQTTQSQNFTQERKTA</sequence>
<evidence type="ECO:0000259" key="6">
    <source>
        <dbReference type="Pfam" id="PF00890"/>
    </source>
</evidence>
<keyword evidence="2" id="KW-0285">Flavoprotein</keyword>
<name>A0A371YRI5_9GAMM</name>
<dbReference type="GO" id="GO:0008202">
    <property type="term" value="P:steroid metabolic process"/>
    <property type="evidence" value="ECO:0007669"/>
    <property type="project" value="UniProtKB-ARBA"/>
</dbReference>
<dbReference type="OrthoDB" id="9813348at2"/>
<dbReference type="EMBL" id="PYIX02000009">
    <property type="protein sequence ID" value="RFC84075.1"/>
    <property type="molecule type" value="Genomic_DNA"/>
</dbReference>
<evidence type="ECO:0000256" key="4">
    <source>
        <dbReference type="ARBA" id="ARBA00023002"/>
    </source>
</evidence>
<keyword evidence="4" id="KW-0560">Oxidoreductase</keyword>
<feature type="compositionally biased region" description="Polar residues" evidence="5">
    <location>
        <begin position="566"/>
        <end position="585"/>
    </location>
</feature>
<reference evidence="7" key="1">
    <citation type="journal article" date="2014" name="Int. J. Syst. Evol. Microbiol.">
        <title>Complete genome of a new Firmicutes species belonging to the dominant human colonic microbiota ('Ruminococcus bicirculans') reveals two chromosomes and a selective capacity to utilize plant glucans.</title>
        <authorList>
            <consortium name="NISC Comparative Sequencing Program"/>
            <person name="Wegmann U."/>
            <person name="Louis P."/>
            <person name="Goesmann A."/>
            <person name="Henrissat B."/>
            <person name="Duncan S.H."/>
            <person name="Flint H.J."/>
        </authorList>
    </citation>
    <scope>NUCLEOTIDE SEQUENCE</scope>
    <source>
        <strain evidence="7">KCTC 62575</strain>
    </source>
</reference>
<dbReference type="Pfam" id="PF00890">
    <property type="entry name" value="FAD_binding_2"/>
    <property type="match status" value="1"/>
</dbReference>
<dbReference type="Proteomes" id="UP000240957">
    <property type="component" value="Unassembled WGS sequence"/>
</dbReference>
<dbReference type="InterPro" id="IPR050315">
    <property type="entry name" value="FAD-oxidoreductase_2"/>
</dbReference>
<dbReference type="GO" id="GO:0016491">
    <property type="term" value="F:oxidoreductase activity"/>
    <property type="evidence" value="ECO:0007669"/>
    <property type="project" value="UniProtKB-KW"/>
</dbReference>
<feature type="region of interest" description="Disordered" evidence="5">
    <location>
        <begin position="561"/>
        <end position="591"/>
    </location>
</feature>
<evidence type="ECO:0000313" key="9">
    <source>
        <dbReference type="Proteomes" id="UP000240957"/>
    </source>
</evidence>
<organism evidence="8 9">
    <name type="scientific">Acinetobacter sichuanensis</name>
    <dbReference type="NCBI Taxonomy" id="2136183"/>
    <lineage>
        <taxon>Bacteria</taxon>
        <taxon>Pseudomonadati</taxon>
        <taxon>Pseudomonadota</taxon>
        <taxon>Gammaproteobacteria</taxon>
        <taxon>Moraxellales</taxon>
        <taxon>Moraxellaceae</taxon>
        <taxon>Acinetobacter</taxon>
    </lineage>
</organism>
<evidence type="ECO:0000313" key="10">
    <source>
        <dbReference type="Proteomes" id="UP001595455"/>
    </source>
</evidence>
<keyword evidence="3" id="KW-0274">FAD</keyword>
<protein>
    <submittedName>
        <fullName evidence="8">FAD-dependent oxidoreductase</fullName>
    </submittedName>
</protein>
<comment type="cofactor">
    <cofactor evidence="1">
        <name>FAD</name>
        <dbReference type="ChEBI" id="CHEBI:57692"/>
    </cofactor>
</comment>
<reference evidence="8 9" key="2">
    <citation type="submission" date="2018-08" db="EMBL/GenBank/DDBJ databases">
        <title>The draft genome of Acinetobacter sichuanensis strain WCHAc060041.</title>
        <authorList>
            <person name="Qin J."/>
            <person name="Feng Y."/>
            <person name="Zong Z."/>
        </authorList>
    </citation>
    <scope>NUCLEOTIDE SEQUENCE [LARGE SCALE GENOMIC DNA]</scope>
    <source>
        <strain evidence="8 9">WCHAc060041</strain>
    </source>
</reference>
<dbReference type="Gene3D" id="3.50.50.60">
    <property type="entry name" value="FAD/NAD(P)-binding domain"/>
    <property type="match status" value="2"/>
</dbReference>
<evidence type="ECO:0000256" key="2">
    <source>
        <dbReference type="ARBA" id="ARBA00022630"/>
    </source>
</evidence>
<evidence type="ECO:0000313" key="7">
    <source>
        <dbReference type="EMBL" id="MFC2997760.1"/>
    </source>
</evidence>
<proteinExistence type="predicted"/>
<dbReference type="InterPro" id="IPR003953">
    <property type="entry name" value="FAD-dep_OxRdtase_2_FAD-bd"/>
</dbReference>
<dbReference type="AlphaFoldDB" id="A0A371YRI5"/>
<comment type="caution">
    <text evidence="8">The sequence shown here is derived from an EMBL/GenBank/DDBJ whole genome shotgun (WGS) entry which is preliminary data.</text>
</comment>
<dbReference type="SUPFAM" id="SSF56425">
    <property type="entry name" value="Succinate dehydrogenase/fumarate reductase flavoprotein, catalytic domain"/>
    <property type="match status" value="1"/>
</dbReference>
<dbReference type="PANTHER" id="PTHR43400:SF10">
    <property type="entry name" value="3-OXOSTEROID 1-DEHYDROGENASE"/>
    <property type="match status" value="1"/>
</dbReference>
<evidence type="ECO:0000256" key="5">
    <source>
        <dbReference type="SAM" id="MobiDB-lite"/>
    </source>
</evidence>
<reference evidence="10" key="3">
    <citation type="journal article" date="2019" name="Int. J. Syst. Evol. Microbiol.">
        <title>The Global Catalogue of Microorganisms (GCM) 10K type strain sequencing project: providing services to taxonomists for standard genome sequencing and annotation.</title>
        <authorList>
            <consortium name="The Broad Institute Genomics Platform"/>
            <consortium name="The Broad Institute Genome Sequencing Center for Infectious Disease"/>
            <person name="Wu L."/>
            <person name="Ma J."/>
        </authorList>
    </citation>
    <scope>NUCLEOTIDE SEQUENCE [LARGE SCALE GENOMIC DNA]</scope>
    <source>
        <strain evidence="10">KCTC 62575</strain>
    </source>
</reference>
<dbReference type="EMBL" id="JBHRSF010000157">
    <property type="protein sequence ID" value="MFC2997760.1"/>
    <property type="molecule type" value="Genomic_DNA"/>
</dbReference>
<gene>
    <name evidence="7" type="ORF">ACFODO_21420</name>
    <name evidence="8" type="ORF">C9E89_007665</name>
</gene>
<dbReference type="InterPro" id="IPR036188">
    <property type="entry name" value="FAD/NAD-bd_sf"/>
</dbReference>
<keyword evidence="10" id="KW-1185">Reference proteome</keyword>
<dbReference type="SUPFAM" id="SSF51905">
    <property type="entry name" value="FAD/NAD(P)-binding domain"/>
    <property type="match status" value="1"/>
</dbReference>
<dbReference type="InterPro" id="IPR027477">
    <property type="entry name" value="Succ_DH/fumarate_Rdtase_cat_sf"/>
</dbReference>
<dbReference type="Proteomes" id="UP001595455">
    <property type="component" value="Unassembled WGS sequence"/>
</dbReference>
<feature type="domain" description="FAD-dependent oxidoreductase 2 FAD-binding" evidence="6">
    <location>
        <begin position="6"/>
        <end position="542"/>
    </location>
</feature>
<accession>A0A371YRI5</accession>
<dbReference type="RefSeq" id="WP_107007656.1">
    <property type="nucleotide sequence ID" value="NZ_JBHRSF010000157.1"/>
</dbReference>